<sequence length="50" mass="5933">MLHVYQLNLIILMHLVTERGTSSFILSKNLYIRRKQFPLILSYAVTRHTC</sequence>
<organism evidence="1">
    <name type="scientific">Amphimedon queenslandica</name>
    <name type="common">Sponge</name>
    <dbReference type="NCBI Taxonomy" id="400682"/>
    <lineage>
        <taxon>Eukaryota</taxon>
        <taxon>Metazoa</taxon>
        <taxon>Porifera</taxon>
        <taxon>Demospongiae</taxon>
        <taxon>Heteroscleromorpha</taxon>
        <taxon>Haplosclerida</taxon>
        <taxon>Niphatidae</taxon>
        <taxon>Amphimedon</taxon>
    </lineage>
</organism>
<dbReference type="AlphaFoldDB" id="A0A1X7VBF3"/>
<name>A0A1X7VBF3_AMPQE</name>
<evidence type="ECO:0000313" key="1">
    <source>
        <dbReference type="EnsemblMetazoa" id="Aqu2.1.37356_001"/>
    </source>
</evidence>
<proteinExistence type="predicted"/>
<accession>A0A1X7VBF3</accession>
<reference evidence="1" key="1">
    <citation type="submission" date="2017-05" db="UniProtKB">
        <authorList>
            <consortium name="EnsemblMetazoa"/>
        </authorList>
    </citation>
    <scope>IDENTIFICATION</scope>
</reference>
<dbReference type="InParanoid" id="A0A1X7VBF3"/>
<protein>
    <submittedName>
        <fullName evidence="1">Uncharacterized protein</fullName>
    </submittedName>
</protein>
<dbReference type="EnsemblMetazoa" id="Aqu2.1.37356_001">
    <property type="protein sequence ID" value="Aqu2.1.37356_001"/>
    <property type="gene ID" value="Aqu2.1.37356"/>
</dbReference>